<protein>
    <submittedName>
        <fullName evidence="7">Integral membrane protein</fullName>
    </submittedName>
</protein>
<evidence type="ECO:0000313" key="7">
    <source>
        <dbReference type="EMBL" id="KAH8701838.1"/>
    </source>
</evidence>
<evidence type="ECO:0000313" key="8">
    <source>
        <dbReference type="Proteomes" id="UP001201262"/>
    </source>
</evidence>
<dbReference type="EMBL" id="JAJTJA010000003">
    <property type="protein sequence ID" value="KAH8701838.1"/>
    <property type="molecule type" value="Genomic_DNA"/>
</dbReference>
<evidence type="ECO:0000256" key="2">
    <source>
        <dbReference type="ARBA" id="ARBA00022692"/>
    </source>
</evidence>
<accession>A0AAD4KXX0</accession>
<dbReference type="GO" id="GO:0016020">
    <property type="term" value="C:membrane"/>
    <property type="evidence" value="ECO:0007669"/>
    <property type="project" value="UniProtKB-SubCell"/>
</dbReference>
<dbReference type="PANTHER" id="PTHR39608">
    <property type="entry name" value="INTEGRAL MEMBRANE PROTEIN (AFU_ORTHOLOGUE AFUA_5G08640)"/>
    <property type="match status" value="1"/>
</dbReference>
<keyword evidence="8" id="KW-1185">Reference proteome</keyword>
<feature type="transmembrane region" description="Helical" evidence="5">
    <location>
        <begin position="7"/>
        <end position="27"/>
    </location>
</feature>
<dbReference type="PANTHER" id="PTHR39608:SF1">
    <property type="entry name" value="INTEGRAL MEMBRANE PROTEIN (AFU_ORTHOLOGUE AFUA_5G08640)"/>
    <property type="match status" value="1"/>
</dbReference>
<comment type="subcellular location">
    <subcellularLocation>
        <location evidence="1">Membrane</location>
        <topology evidence="1">Multi-pass membrane protein</topology>
    </subcellularLocation>
</comment>
<feature type="transmembrane region" description="Helical" evidence="5">
    <location>
        <begin position="123"/>
        <end position="144"/>
    </location>
</feature>
<name>A0AAD4KXX0_9EURO</name>
<evidence type="ECO:0000256" key="5">
    <source>
        <dbReference type="SAM" id="Phobius"/>
    </source>
</evidence>
<keyword evidence="4 5" id="KW-0472">Membrane</keyword>
<organism evidence="7 8">
    <name type="scientific">Talaromyces proteolyticus</name>
    <dbReference type="NCBI Taxonomy" id="1131652"/>
    <lineage>
        <taxon>Eukaryota</taxon>
        <taxon>Fungi</taxon>
        <taxon>Dikarya</taxon>
        <taxon>Ascomycota</taxon>
        <taxon>Pezizomycotina</taxon>
        <taxon>Eurotiomycetes</taxon>
        <taxon>Eurotiomycetidae</taxon>
        <taxon>Eurotiales</taxon>
        <taxon>Trichocomaceae</taxon>
        <taxon>Talaromyces</taxon>
        <taxon>Talaromyces sect. Bacilispori</taxon>
    </lineage>
</organism>
<dbReference type="InterPro" id="IPR008253">
    <property type="entry name" value="Marvel"/>
</dbReference>
<evidence type="ECO:0000256" key="1">
    <source>
        <dbReference type="ARBA" id="ARBA00004141"/>
    </source>
</evidence>
<dbReference type="Proteomes" id="UP001201262">
    <property type="component" value="Unassembled WGS sequence"/>
</dbReference>
<feature type="transmembrane region" description="Helical" evidence="5">
    <location>
        <begin position="72"/>
        <end position="92"/>
    </location>
</feature>
<evidence type="ECO:0000256" key="4">
    <source>
        <dbReference type="ARBA" id="ARBA00023136"/>
    </source>
</evidence>
<keyword evidence="3 5" id="KW-1133">Transmembrane helix</keyword>
<keyword evidence="2 5" id="KW-0812">Transmembrane</keyword>
<dbReference type="AlphaFoldDB" id="A0AAD4KXX0"/>
<evidence type="ECO:0000256" key="3">
    <source>
        <dbReference type="ARBA" id="ARBA00022989"/>
    </source>
</evidence>
<feature type="domain" description="MARVEL" evidence="6">
    <location>
        <begin position="8"/>
        <end position="135"/>
    </location>
</feature>
<comment type="caution">
    <text evidence="7">The sequence shown here is derived from an EMBL/GenBank/DDBJ whole genome shotgun (WGS) entry which is preliminary data.</text>
</comment>
<evidence type="ECO:0000259" key="6">
    <source>
        <dbReference type="Pfam" id="PF01284"/>
    </source>
</evidence>
<gene>
    <name evidence="7" type="ORF">BGW36DRAFT_424141</name>
</gene>
<proteinExistence type="predicted"/>
<dbReference type="RefSeq" id="XP_046075214.1">
    <property type="nucleotide sequence ID" value="XM_046219925.1"/>
</dbReference>
<reference evidence="7" key="1">
    <citation type="submission" date="2021-12" db="EMBL/GenBank/DDBJ databases">
        <title>Convergent genome expansion in fungi linked to evolution of root-endophyte symbiosis.</title>
        <authorList>
            <consortium name="DOE Joint Genome Institute"/>
            <person name="Ke Y.-H."/>
            <person name="Bonito G."/>
            <person name="Liao H.-L."/>
            <person name="Looney B."/>
            <person name="Rojas-Flechas A."/>
            <person name="Nash J."/>
            <person name="Hameed K."/>
            <person name="Schadt C."/>
            <person name="Martin F."/>
            <person name="Crous P.W."/>
            <person name="Miettinen O."/>
            <person name="Magnuson J.K."/>
            <person name="Labbe J."/>
            <person name="Jacobson D."/>
            <person name="Doktycz M.J."/>
            <person name="Veneault-Fourrey C."/>
            <person name="Kuo A."/>
            <person name="Mondo S."/>
            <person name="Calhoun S."/>
            <person name="Riley R."/>
            <person name="Ohm R."/>
            <person name="LaButti K."/>
            <person name="Andreopoulos B."/>
            <person name="Pangilinan J."/>
            <person name="Nolan M."/>
            <person name="Tritt A."/>
            <person name="Clum A."/>
            <person name="Lipzen A."/>
            <person name="Daum C."/>
            <person name="Barry K."/>
            <person name="Grigoriev I.V."/>
            <person name="Vilgalys R."/>
        </authorList>
    </citation>
    <scope>NUCLEOTIDE SEQUENCE</scope>
    <source>
        <strain evidence="7">PMI_201</strain>
    </source>
</reference>
<dbReference type="Pfam" id="PF01284">
    <property type="entry name" value="MARVEL"/>
    <property type="match status" value="1"/>
</dbReference>
<dbReference type="GeneID" id="70250212"/>
<sequence length="163" mass="18304">MPVISRLFSVVLRIAEVGFGAVVAGIIGHYLHQQSNGYGDPWKGREIYTEVIAGLSILLGLLWLIPTAHTFFIWPLDVILALAWFAAFGLLVNALDTEACGGIFDWGGLWNDNFCSRWKAAEAFSFLSAIIWLVSGALGIYFVWRVDRTRFHRNGYVYGRYNV</sequence>
<feature type="transmembrane region" description="Helical" evidence="5">
    <location>
        <begin position="47"/>
        <end position="65"/>
    </location>
</feature>